<accession>A0A0F9KK93</accession>
<organism evidence="1">
    <name type="scientific">marine sediment metagenome</name>
    <dbReference type="NCBI Taxonomy" id="412755"/>
    <lineage>
        <taxon>unclassified sequences</taxon>
        <taxon>metagenomes</taxon>
        <taxon>ecological metagenomes</taxon>
    </lineage>
</organism>
<proteinExistence type="predicted"/>
<sequence length="174" mass="19587">MSKINISNENIQKLIQNNTKFVSDIQELKKTCTTLQKISPDVDATLGAMTAIFEVMKESIEEQNEDKEMWLEKLEMYEEMGDALSDYLSELNDVIMQADGKPDDTNKAVLKTSAKGIKKAISPLGTAVKVAKTGKDIKMQKDLADLKKAMLKIRKSIKPPKKISVKIRKRKTKI</sequence>
<evidence type="ECO:0000313" key="1">
    <source>
        <dbReference type="EMBL" id="KKM15715.1"/>
    </source>
</evidence>
<gene>
    <name evidence="1" type="ORF">LCGC14_1693220</name>
</gene>
<name>A0A0F9KK93_9ZZZZ</name>
<reference evidence="1" key="1">
    <citation type="journal article" date="2015" name="Nature">
        <title>Complex archaea that bridge the gap between prokaryotes and eukaryotes.</title>
        <authorList>
            <person name="Spang A."/>
            <person name="Saw J.H."/>
            <person name="Jorgensen S.L."/>
            <person name="Zaremba-Niedzwiedzka K."/>
            <person name="Martijn J."/>
            <person name="Lind A.E."/>
            <person name="van Eijk R."/>
            <person name="Schleper C."/>
            <person name="Guy L."/>
            <person name="Ettema T.J."/>
        </authorList>
    </citation>
    <scope>NUCLEOTIDE SEQUENCE</scope>
</reference>
<protein>
    <submittedName>
        <fullName evidence="1">Uncharacterized protein</fullName>
    </submittedName>
</protein>
<dbReference type="EMBL" id="LAZR01014837">
    <property type="protein sequence ID" value="KKM15715.1"/>
    <property type="molecule type" value="Genomic_DNA"/>
</dbReference>
<dbReference type="AlphaFoldDB" id="A0A0F9KK93"/>
<comment type="caution">
    <text evidence="1">The sequence shown here is derived from an EMBL/GenBank/DDBJ whole genome shotgun (WGS) entry which is preliminary data.</text>
</comment>